<keyword evidence="1" id="KW-0472">Membrane</keyword>
<dbReference type="KEGG" id="bmei:Spa11_42550"/>
<feature type="transmembrane region" description="Helical" evidence="1">
    <location>
        <begin position="83"/>
        <end position="100"/>
    </location>
</feature>
<evidence type="ECO:0000256" key="1">
    <source>
        <dbReference type="SAM" id="Phobius"/>
    </source>
</evidence>
<evidence type="ECO:0000313" key="3">
    <source>
        <dbReference type="Proteomes" id="UP000316426"/>
    </source>
</evidence>
<feature type="transmembrane region" description="Helical" evidence="1">
    <location>
        <begin position="154"/>
        <end position="172"/>
    </location>
</feature>
<feature type="transmembrane region" description="Helical" evidence="1">
    <location>
        <begin position="228"/>
        <end position="248"/>
    </location>
</feature>
<sequence length="312" mass="34672">MGVDERSQSLSELVYRHRAIWAPAVWFGAVVSIEFALNAAVYFPIPRPILQWLLWTGPNVVAAAMSAFIVLASLWTGLGVGSWPWRIVSALTAIGLLAVIQSSGLLPLLIVFYSLLWSVWAAIGWWVRWRWRRVWGLIDRSANSNAGHTTIKDLLILTALLACALGLGGWLLRREPIEQDIYDSMKGWSFVLSVGFNFVCMLVAAVSLFPVLIAMLPIHPQPLSWRRAIIGGVVSTPLIVLVNGLMAYPHYSQVFGQINLGWTILMWLVSAAFQVLAIVASIVWLRWAGYRLVELPSARSSEMTMTSTPIHP</sequence>
<evidence type="ECO:0000313" key="2">
    <source>
        <dbReference type="EMBL" id="QDV76031.1"/>
    </source>
</evidence>
<reference evidence="2 3" key="1">
    <citation type="submission" date="2019-02" db="EMBL/GenBank/DDBJ databases">
        <title>Deep-cultivation of Planctomycetes and their phenomic and genomic characterization uncovers novel biology.</title>
        <authorList>
            <person name="Wiegand S."/>
            <person name="Jogler M."/>
            <person name="Boedeker C."/>
            <person name="Pinto D."/>
            <person name="Vollmers J."/>
            <person name="Rivas-Marin E."/>
            <person name="Kohn T."/>
            <person name="Peeters S.H."/>
            <person name="Heuer A."/>
            <person name="Rast P."/>
            <person name="Oberbeckmann S."/>
            <person name="Bunk B."/>
            <person name="Jeske O."/>
            <person name="Meyerdierks A."/>
            <person name="Storesund J.E."/>
            <person name="Kallscheuer N."/>
            <person name="Luecker S."/>
            <person name="Lage O.M."/>
            <person name="Pohl T."/>
            <person name="Merkel B.J."/>
            <person name="Hornburger P."/>
            <person name="Mueller R.-W."/>
            <person name="Bruemmer F."/>
            <person name="Labrenz M."/>
            <person name="Spormann A.M."/>
            <person name="Op den Camp H."/>
            <person name="Overmann J."/>
            <person name="Amann R."/>
            <person name="Jetten M.S.M."/>
            <person name="Mascher T."/>
            <person name="Medema M.H."/>
            <person name="Devos D.P."/>
            <person name="Kaster A.-K."/>
            <person name="Ovreas L."/>
            <person name="Rohde M."/>
            <person name="Galperin M.Y."/>
            <person name="Jogler C."/>
        </authorList>
    </citation>
    <scope>NUCLEOTIDE SEQUENCE [LARGE SCALE GENOMIC DNA]</scope>
    <source>
        <strain evidence="2 3">Spa11</strain>
    </source>
</reference>
<feature type="transmembrane region" description="Helical" evidence="1">
    <location>
        <begin position="20"/>
        <end position="43"/>
    </location>
</feature>
<dbReference type="Proteomes" id="UP000316426">
    <property type="component" value="Chromosome"/>
</dbReference>
<feature type="transmembrane region" description="Helical" evidence="1">
    <location>
        <begin position="260"/>
        <end position="285"/>
    </location>
</feature>
<feature type="transmembrane region" description="Helical" evidence="1">
    <location>
        <begin position="106"/>
        <end position="127"/>
    </location>
</feature>
<organism evidence="2 3">
    <name type="scientific">Botrimarina mediterranea</name>
    <dbReference type="NCBI Taxonomy" id="2528022"/>
    <lineage>
        <taxon>Bacteria</taxon>
        <taxon>Pseudomonadati</taxon>
        <taxon>Planctomycetota</taxon>
        <taxon>Planctomycetia</taxon>
        <taxon>Pirellulales</taxon>
        <taxon>Lacipirellulaceae</taxon>
        <taxon>Botrimarina</taxon>
    </lineage>
</organism>
<dbReference type="RefSeq" id="WP_145116365.1">
    <property type="nucleotide sequence ID" value="NZ_CP036349.1"/>
</dbReference>
<keyword evidence="3" id="KW-1185">Reference proteome</keyword>
<keyword evidence="1" id="KW-1133">Transmembrane helix</keyword>
<gene>
    <name evidence="2" type="ORF">Spa11_42550</name>
</gene>
<protein>
    <submittedName>
        <fullName evidence="2">Uncharacterized protein</fullName>
    </submittedName>
</protein>
<feature type="transmembrane region" description="Helical" evidence="1">
    <location>
        <begin position="192"/>
        <end position="216"/>
    </location>
</feature>
<accession>A0A518KE14</accession>
<dbReference type="EMBL" id="CP036349">
    <property type="protein sequence ID" value="QDV76031.1"/>
    <property type="molecule type" value="Genomic_DNA"/>
</dbReference>
<dbReference type="AlphaFoldDB" id="A0A518KE14"/>
<keyword evidence="1" id="KW-0812">Transmembrane</keyword>
<name>A0A518KE14_9BACT</name>
<feature type="transmembrane region" description="Helical" evidence="1">
    <location>
        <begin position="49"/>
        <end position="71"/>
    </location>
</feature>
<proteinExistence type="predicted"/>